<evidence type="ECO:0000313" key="4">
    <source>
        <dbReference type="WBParaSite" id="HPBE_0000409601-mRNA-1"/>
    </source>
</evidence>
<dbReference type="AlphaFoldDB" id="A0A183FD35"/>
<dbReference type="WBParaSite" id="HPBE_0000409601-mRNA-1">
    <property type="protein sequence ID" value="HPBE_0000409601-mRNA-1"/>
    <property type="gene ID" value="HPBE_0000409601"/>
</dbReference>
<reference evidence="2 3" key="1">
    <citation type="submission" date="2018-11" db="EMBL/GenBank/DDBJ databases">
        <authorList>
            <consortium name="Pathogen Informatics"/>
        </authorList>
    </citation>
    <scope>NUCLEOTIDE SEQUENCE [LARGE SCALE GENOMIC DNA]</scope>
</reference>
<name>A0A183FD35_HELPZ</name>
<gene>
    <name evidence="2" type="ORF">HPBE_LOCUS4097</name>
</gene>
<proteinExistence type="predicted"/>
<reference evidence="4" key="2">
    <citation type="submission" date="2019-09" db="UniProtKB">
        <authorList>
            <consortium name="WormBaseParasite"/>
        </authorList>
    </citation>
    <scope>IDENTIFICATION</scope>
</reference>
<evidence type="ECO:0000313" key="2">
    <source>
        <dbReference type="EMBL" id="VDO60050.1"/>
    </source>
</evidence>
<dbReference type="EMBL" id="UZAH01025272">
    <property type="protein sequence ID" value="VDO60050.1"/>
    <property type="molecule type" value="Genomic_DNA"/>
</dbReference>
<evidence type="ECO:0000256" key="1">
    <source>
        <dbReference type="SAM" id="MobiDB-lite"/>
    </source>
</evidence>
<feature type="region of interest" description="Disordered" evidence="1">
    <location>
        <begin position="1"/>
        <end position="33"/>
    </location>
</feature>
<organism evidence="3 4">
    <name type="scientific">Heligmosomoides polygyrus</name>
    <name type="common">Parasitic roundworm</name>
    <dbReference type="NCBI Taxonomy" id="6339"/>
    <lineage>
        <taxon>Eukaryota</taxon>
        <taxon>Metazoa</taxon>
        <taxon>Ecdysozoa</taxon>
        <taxon>Nematoda</taxon>
        <taxon>Chromadorea</taxon>
        <taxon>Rhabditida</taxon>
        <taxon>Rhabditina</taxon>
        <taxon>Rhabditomorpha</taxon>
        <taxon>Strongyloidea</taxon>
        <taxon>Heligmosomidae</taxon>
        <taxon>Heligmosomoides</taxon>
    </lineage>
</organism>
<protein>
    <submittedName>
        <fullName evidence="2 4">Uncharacterized protein</fullName>
    </submittedName>
</protein>
<accession>A0A3P7WG40</accession>
<keyword evidence="3" id="KW-1185">Reference proteome</keyword>
<accession>A0A183FD35</accession>
<dbReference type="Proteomes" id="UP000050761">
    <property type="component" value="Unassembled WGS sequence"/>
</dbReference>
<evidence type="ECO:0000313" key="3">
    <source>
        <dbReference type="Proteomes" id="UP000050761"/>
    </source>
</evidence>
<sequence>MKAKVGREFVPSQGQMAKRPWRTAPSAPFSQRPTSRTLFPVLETSCRAPWGRQVAAAAAICRPTSDPSAGNPLGIELVTSTTFFRRRARAQRTRAVGLMATHVGSKYVWKPVPAVDERQSG</sequence>